<organism evidence="1 2">
    <name type="scientific">Chryseobacterium rhizosphaerae</name>
    <dbReference type="NCBI Taxonomy" id="395937"/>
    <lineage>
        <taxon>Bacteria</taxon>
        <taxon>Pseudomonadati</taxon>
        <taxon>Bacteroidota</taxon>
        <taxon>Flavobacteriia</taxon>
        <taxon>Flavobacteriales</taxon>
        <taxon>Weeksellaceae</taxon>
        <taxon>Chryseobacterium group</taxon>
        <taxon>Chryseobacterium</taxon>
    </lineage>
</organism>
<evidence type="ECO:0000313" key="2">
    <source>
        <dbReference type="Proteomes" id="UP000256491"/>
    </source>
</evidence>
<gene>
    <name evidence="1" type="ORF">DRF57_01490</name>
</gene>
<protein>
    <submittedName>
        <fullName evidence="1">Uncharacterized protein</fullName>
    </submittedName>
</protein>
<keyword evidence="2" id="KW-1185">Reference proteome</keyword>
<sequence length="98" mass="11266">MPTITDFQEFIDSIEDKDIEEINSLYESIQGCIEMGSFKCSLNNNRYFVQCDDNDITLMLASEEAKSSFLKVLDYQFGGGFGWVGGQYEFVRSMRKDD</sequence>
<dbReference type="Proteomes" id="UP000256491">
    <property type="component" value="Unassembled WGS sequence"/>
</dbReference>
<dbReference type="RefSeq" id="WP_115916523.1">
    <property type="nucleotide sequence ID" value="NZ_BJYH01000019.1"/>
</dbReference>
<name>A0ABX9IRB5_9FLAO</name>
<evidence type="ECO:0000313" key="1">
    <source>
        <dbReference type="EMBL" id="REC78976.1"/>
    </source>
</evidence>
<accession>A0ABX9IRB5</accession>
<reference evidence="1 2" key="1">
    <citation type="journal article" date="2010" name="Syst. Appl. Microbiol.">
        <title>Four new species of Chryseobacterium from the rhizosphere of coastal sand dune plants, Chryseobacterium elymi sp. nov., Chryseobacterium hagamense sp. nov., Chryseobacterium lathyri sp. nov. and Chryseobacterium rhizosphaerae sp. nov.</title>
        <authorList>
            <person name="Cho S.H."/>
            <person name="Lee K.S."/>
            <person name="Shin D.S."/>
            <person name="Han J.H."/>
            <person name="Park K.S."/>
            <person name="Lee C.H."/>
            <person name="Park K.H."/>
            <person name="Kim S.B."/>
        </authorList>
    </citation>
    <scope>NUCLEOTIDE SEQUENCE [LARGE SCALE GENOMIC DNA]</scope>
    <source>
        <strain evidence="1 2">KCTC 22548</strain>
    </source>
</reference>
<proteinExistence type="predicted"/>
<dbReference type="EMBL" id="QNUF01000001">
    <property type="protein sequence ID" value="REC78976.1"/>
    <property type="molecule type" value="Genomic_DNA"/>
</dbReference>
<comment type="caution">
    <text evidence="1">The sequence shown here is derived from an EMBL/GenBank/DDBJ whole genome shotgun (WGS) entry which is preliminary data.</text>
</comment>